<name>A0A318MY91_9PROT</name>
<dbReference type="Proteomes" id="UP000247565">
    <property type="component" value="Unassembled WGS sequence"/>
</dbReference>
<dbReference type="PANTHER" id="PTHR24220:SF689">
    <property type="entry name" value="LIPOPROTEIN-RELEASING SYSTEM ATP-BINDING PROTEIN LOLD"/>
    <property type="match status" value="1"/>
</dbReference>
<dbReference type="SUPFAM" id="SSF52540">
    <property type="entry name" value="P-loop containing nucleoside triphosphate hydrolases"/>
    <property type="match status" value="1"/>
</dbReference>
<comment type="similarity">
    <text evidence="1">Belongs to the ABC transporter superfamily.</text>
</comment>
<dbReference type="InterPro" id="IPR017871">
    <property type="entry name" value="ABC_transporter-like_CS"/>
</dbReference>
<dbReference type="EMBL" id="QGLT01000001">
    <property type="protein sequence ID" value="PXZ01551.1"/>
    <property type="molecule type" value="Genomic_DNA"/>
</dbReference>
<keyword evidence="2" id="KW-0547">Nucleotide-binding</keyword>
<dbReference type="PROSITE" id="PS00211">
    <property type="entry name" value="ABC_TRANSPORTER_1"/>
    <property type="match status" value="1"/>
</dbReference>
<evidence type="ECO:0000313" key="5">
    <source>
        <dbReference type="EMBL" id="PXZ01551.1"/>
    </source>
</evidence>
<dbReference type="GO" id="GO:0044874">
    <property type="term" value="P:lipoprotein localization to outer membrane"/>
    <property type="evidence" value="ECO:0007669"/>
    <property type="project" value="TreeGrafter"/>
</dbReference>
<proteinExistence type="inferred from homology"/>
<dbReference type="InterPro" id="IPR003439">
    <property type="entry name" value="ABC_transporter-like_ATP-bd"/>
</dbReference>
<keyword evidence="6" id="KW-1185">Reference proteome</keyword>
<reference evidence="5 6" key="1">
    <citation type="submission" date="2018-05" db="EMBL/GenBank/DDBJ databases">
        <title>Reference genomes for bee gut microbiota database.</title>
        <authorList>
            <person name="Ellegaard K.M."/>
        </authorList>
    </citation>
    <scope>NUCLEOTIDE SEQUENCE [LARGE SCALE GENOMIC DNA]</scope>
    <source>
        <strain evidence="5 6">ESL0284</strain>
    </source>
</reference>
<dbReference type="GO" id="GO:0005524">
    <property type="term" value="F:ATP binding"/>
    <property type="evidence" value="ECO:0007669"/>
    <property type="project" value="UniProtKB-KW"/>
</dbReference>
<comment type="caution">
    <text evidence="5">The sequence shown here is derived from an EMBL/GenBank/DDBJ whole genome shotgun (WGS) entry which is preliminary data.</text>
</comment>
<feature type="domain" description="ABC transporter" evidence="4">
    <location>
        <begin position="10"/>
        <end position="232"/>
    </location>
</feature>
<dbReference type="Pfam" id="PF00005">
    <property type="entry name" value="ABC_tran"/>
    <property type="match status" value="1"/>
</dbReference>
<dbReference type="RefSeq" id="WP_110438070.1">
    <property type="nucleotide sequence ID" value="NZ_CP033087.1"/>
</dbReference>
<evidence type="ECO:0000313" key="6">
    <source>
        <dbReference type="Proteomes" id="UP000247565"/>
    </source>
</evidence>
<dbReference type="GO" id="GO:0016887">
    <property type="term" value="F:ATP hydrolysis activity"/>
    <property type="evidence" value="ECO:0007669"/>
    <property type="project" value="InterPro"/>
</dbReference>
<evidence type="ECO:0000256" key="2">
    <source>
        <dbReference type="ARBA" id="ARBA00022741"/>
    </source>
</evidence>
<dbReference type="OrthoDB" id="9802264at2"/>
<dbReference type="GeneID" id="83702970"/>
<dbReference type="GO" id="GO:0005886">
    <property type="term" value="C:plasma membrane"/>
    <property type="evidence" value="ECO:0007669"/>
    <property type="project" value="TreeGrafter"/>
</dbReference>
<evidence type="ECO:0000256" key="1">
    <source>
        <dbReference type="ARBA" id="ARBA00005417"/>
    </source>
</evidence>
<sequence>MREFSGNPFIFLDNVAYEFSDGIKINIDHAEIKHGDRILISGPSGCGKSTILGMLSLSLKPTKGRNFYFEQNDILKLWNNYRRDQLAHLRSAYSGFVPQTAGLIPFITVKENITLPLSIIGKKNKVWFDQLITFLEIGPILSKKPCQVSVGQRQRVAVARALINRPMIVLADEPTASVHPTLADEILHLLVETVTEAGSVLIMTSHDVKRALQYGLKEMACYIDNETKITRLRIHA</sequence>
<dbReference type="PROSITE" id="PS50893">
    <property type="entry name" value="ABC_TRANSPORTER_2"/>
    <property type="match status" value="1"/>
</dbReference>
<dbReference type="GO" id="GO:0022857">
    <property type="term" value="F:transmembrane transporter activity"/>
    <property type="evidence" value="ECO:0007669"/>
    <property type="project" value="TreeGrafter"/>
</dbReference>
<gene>
    <name evidence="5" type="ORF">DK869_00625</name>
</gene>
<accession>A0A318MY91</accession>
<keyword evidence="3 5" id="KW-0067">ATP-binding</keyword>
<protein>
    <submittedName>
        <fullName evidence="5">ABC transporter ATP-binding protein</fullName>
    </submittedName>
</protein>
<organism evidence="5 6">
    <name type="scientific">Commensalibacter melissae</name>
    <dbReference type="NCBI Taxonomy" id="2070537"/>
    <lineage>
        <taxon>Bacteria</taxon>
        <taxon>Pseudomonadati</taxon>
        <taxon>Pseudomonadota</taxon>
        <taxon>Alphaproteobacteria</taxon>
        <taxon>Acetobacterales</taxon>
        <taxon>Acetobacteraceae</taxon>
    </lineage>
</organism>
<dbReference type="Gene3D" id="3.40.50.300">
    <property type="entry name" value="P-loop containing nucleotide triphosphate hydrolases"/>
    <property type="match status" value="1"/>
</dbReference>
<dbReference type="SMART" id="SM00382">
    <property type="entry name" value="AAA"/>
    <property type="match status" value="1"/>
</dbReference>
<dbReference type="AlphaFoldDB" id="A0A318MY91"/>
<dbReference type="InterPro" id="IPR015854">
    <property type="entry name" value="ABC_transpr_LolD-like"/>
</dbReference>
<dbReference type="PANTHER" id="PTHR24220">
    <property type="entry name" value="IMPORT ATP-BINDING PROTEIN"/>
    <property type="match status" value="1"/>
</dbReference>
<evidence type="ECO:0000259" key="4">
    <source>
        <dbReference type="PROSITE" id="PS50893"/>
    </source>
</evidence>
<evidence type="ECO:0000256" key="3">
    <source>
        <dbReference type="ARBA" id="ARBA00022840"/>
    </source>
</evidence>
<dbReference type="InterPro" id="IPR027417">
    <property type="entry name" value="P-loop_NTPase"/>
</dbReference>
<dbReference type="GO" id="GO:0089705">
    <property type="term" value="P:protein localization to outer membrane"/>
    <property type="evidence" value="ECO:0007669"/>
    <property type="project" value="TreeGrafter"/>
</dbReference>
<dbReference type="InterPro" id="IPR003593">
    <property type="entry name" value="AAA+_ATPase"/>
</dbReference>